<evidence type="ECO:0000313" key="3">
    <source>
        <dbReference type="Proteomes" id="UP000790833"/>
    </source>
</evidence>
<dbReference type="RefSeq" id="XP_043047150.1">
    <property type="nucleotide sequence ID" value="XM_043193731.1"/>
</dbReference>
<keyword evidence="3" id="KW-1185">Reference proteome</keyword>
<dbReference type="Gene3D" id="1.10.167.10">
    <property type="entry name" value="Regulator of G-protein Signalling 4, domain 2"/>
    <property type="match status" value="1"/>
</dbReference>
<dbReference type="CDD" id="cd07440">
    <property type="entry name" value="RGS"/>
    <property type="match status" value="1"/>
</dbReference>
<feature type="region of interest" description="Disordered" evidence="1">
    <location>
        <begin position="207"/>
        <end position="262"/>
    </location>
</feature>
<dbReference type="InterPro" id="IPR044926">
    <property type="entry name" value="RGS_subdomain_2"/>
</dbReference>
<dbReference type="OrthoDB" id="10266999at2759"/>
<evidence type="ECO:0000313" key="2">
    <source>
        <dbReference type="EMBL" id="KAG7191598.1"/>
    </source>
</evidence>
<organism evidence="2 3">
    <name type="scientific">Scheffersomyces spartinae</name>
    <dbReference type="NCBI Taxonomy" id="45513"/>
    <lineage>
        <taxon>Eukaryota</taxon>
        <taxon>Fungi</taxon>
        <taxon>Dikarya</taxon>
        <taxon>Ascomycota</taxon>
        <taxon>Saccharomycotina</taxon>
        <taxon>Pichiomycetes</taxon>
        <taxon>Debaryomycetaceae</taxon>
        <taxon>Scheffersomyces</taxon>
    </lineage>
</organism>
<dbReference type="GeneID" id="66116367"/>
<protein>
    <recommendedName>
        <fullName evidence="4">RGS domain-containing protein</fullName>
    </recommendedName>
</protein>
<gene>
    <name evidence="2" type="ORF">KQ657_002993</name>
</gene>
<evidence type="ECO:0008006" key="4">
    <source>
        <dbReference type="Google" id="ProtNLM"/>
    </source>
</evidence>
<feature type="compositionally biased region" description="Low complexity" evidence="1">
    <location>
        <begin position="238"/>
        <end position="252"/>
    </location>
</feature>
<dbReference type="AlphaFoldDB" id="A0A9P7V581"/>
<sequence>MLKCSLEPEDNPSPPSLDTLIANDLSTPLPPAFSRSRFVEYLSGCHALENFEFIVALVRFCIHSRSDIGVWRLIYNNFIAVDLTREVNIPCEVRNRFEPHQIPHDDDLHLVKMAVYDILLDSYNDFVRVTKRQMGYPYTSTSISSPPPADTIGSPIHRRSSDYVAPDVPLAPVPRPVLNSQWHTFPDIPLLSESHSVHITHYASELDANPPHVAPRSASTPGPTHHLVNGGPTLSPYGGATTPSSTPFGSGSEDTPASSRGSLLGSIMENLKAGELTSWKKAVKKFKLRRFSNDY</sequence>
<reference evidence="2" key="1">
    <citation type="submission" date="2021-03" db="EMBL/GenBank/DDBJ databases">
        <authorList>
            <person name="Palmer J.M."/>
        </authorList>
    </citation>
    <scope>NUCLEOTIDE SEQUENCE</scope>
    <source>
        <strain evidence="2">ARV_011</strain>
    </source>
</reference>
<dbReference type="EMBL" id="JAHMUF010000026">
    <property type="protein sequence ID" value="KAG7191598.1"/>
    <property type="molecule type" value="Genomic_DNA"/>
</dbReference>
<dbReference type="SUPFAM" id="SSF48097">
    <property type="entry name" value="Regulator of G-protein signaling, RGS"/>
    <property type="match status" value="1"/>
</dbReference>
<dbReference type="InterPro" id="IPR036305">
    <property type="entry name" value="RGS_sf"/>
</dbReference>
<proteinExistence type="predicted"/>
<comment type="caution">
    <text evidence="2">The sequence shown here is derived from an EMBL/GenBank/DDBJ whole genome shotgun (WGS) entry which is preliminary data.</text>
</comment>
<name>A0A9P7V581_9ASCO</name>
<accession>A0A9P7V581</accession>
<dbReference type="Proteomes" id="UP000790833">
    <property type="component" value="Unassembled WGS sequence"/>
</dbReference>
<evidence type="ECO:0000256" key="1">
    <source>
        <dbReference type="SAM" id="MobiDB-lite"/>
    </source>
</evidence>